<reference evidence="1 2" key="1">
    <citation type="submission" date="2024-06" db="EMBL/GenBank/DDBJ databases">
        <title>A chromosome level genome sequence of Diviner's sage (Salvia divinorum).</title>
        <authorList>
            <person name="Ford S.A."/>
            <person name="Ro D.-K."/>
            <person name="Ness R.W."/>
            <person name="Phillips M.A."/>
        </authorList>
    </citation>
    <scope>NUCLEOTIDE SEQUENCE [LARGE SCALE GENOMIC DNA]</scope>
    <source>
        <strain evidence="1">SAF-2024a</strain>
        <tissue evidence="1">Leaf</tissue>
    </source>
</reference>
<dbReference type="PANTHER" id="PTHR31263:SF68">
    <property type="entry name" value="GLYCOSIDE HYDROLASE FAMILY 5 DOMAIN-CONTAINING PROTEIN"/>
    <property type="match status" value="1"/>
</dbReference>
<evidence type="ECO:0000313" key="2">
    <source>
        <dbReference type="Proteomes" id="UP001567538"/>
    </source>
</evidence>
<dbReference type="EC" id="3.2.1.4" evidence="1"/>
<keyword evidence="2" id="KW-1185">Reference proteome</keyword>
<dbReference type="EMBL" id="JBEAFC010000006">
    <property type="protein sequence ID" value="KAL1551965.1"/>
    <property type="molecule type" value="Genomic_DNA"/>
</dbReference>
<protein>
    <submittedName>
        <fullName evidence="1">Cellulase</fullName>
        <ecNumber evidence="1">3.2.1.4</ecNumber>
    </submittedName>
</protein>
<dbReference type="PANTHER" id="PTHR31263">
    <property type="entry name" value="CELLULASE FAMILY PROTEIN (AFU_ORTHOLOGUE AFUA_5G14560)"/>
    <property type="match status" value="1"/>
</dbReference>
<organism evidence="1 2">
    <name type="scientific">Salvia divinorum</name>
    <name type="common">Maria pastora</name>
    <name type="synonym">Diviner's sage</name>
    <dbReference type="NCBI Taxonomy" id="28513"/>
    <lineage>
        <taxon>Eukaryota</taxon>
        <taxon>Viridiplantae</taxon>
        <taxon>Streptophyta</taxon>
        <taxon>Embryophyta</taxon>
        <taxon>Tracheophyta</taxon>
        <taxon>Spermatophyta</taxon>
        <taxon>Magnoliopsida</taxon>
        <taxon>eudicotyledons</taxon>
        <taxon>Gunneridae</taxon>
        <taxon>Pentapetalae</taxon>
        <taxon>asterids</taxon>
        <taxon>lamiids</taxon>
        <taxon>Lamiales</taxon>
        <taxon>Lamiaceae</taxon>
        <taxon>Nepetoideae</taxon>
        <taxon>Mentheae</taxon>
        <taxon>Salviinae</taxon>
        <taxon>Salvia</taxon>
        <taxon>Salvia subgen. Calosphace</taxon>
    </lineage>
</organism>
<keyword evidence="1" id="KW-0326">Glycosidase</keyword>
<name>A0ABD1H6C4_SALDI</name>
<dbReference type="Proteomes" id="UP001567538">
    <property type="component" value="Unassembled WGS sequence"/>
</dbReference>
<keyword evidence="1" id="KW-0378">Hydrolase</keyword>
<dbReference type="AlphaFoldDB" id="A0ABD1H6C4"/>
<accession>A0ABD1H6C4</accession>
<proteinExistence type="predicted"/>
<evidence type="ECO:0000313" key="1">
    <source>
        <dbReference type="EMBL" id="KAL1551965.1"/>
    </source>
</evidence>
<dbReference type="GO" id="GO:0008810">
    <property type="term" value="F:cellulase activity"/>
    <property type="evidence" value="ECO:0007669"/>
    <property type="project" value="UniProtKB-EC"/>
</dbReference>
<gene>
    <name evidence="1" type="ORF">AAHA92_12822</name>
</gene>
<comment type="caution">
    <text evidence="1">The sequence shown here is derived from an EMBL/GenBank/DDBJ whole genome shotgun (WGS) entry which is preliminary data.</text>
</comment>
<sequence length="114" mass="12443">MALANYNYASRWDQHLDGSPIKLEGDAGCLSVIGDVVSPRVSEDCSSKWKIVSSSGLHFAAQDGKGEYLCLEVNASDSRIVTKKCLCVGKDLSNLRTCADNPQSQWFKFVPTNV</sequence>